<proteinExistence type="predicted"/>
<feature type="transmembrane region" description="Helical" evidence="1">
    <location>
        <begin position="76"/>
        <end position="97"/>
    </location>
</feature>
<keyword evidence="1" id="KW-1133">Transmembrane helix</keyword>
<gene>
    <name evidence="2" type="primary">orf113</name>
</gene>
<accession>A0A2S1WBN2</accession>
<organism evidence="2">
    <name type="scientific">Ganoderma calidophilum</name>
    <dbReference type="NCBI Taxonomy" id="2026244"/>
    <lineage>
        <taxon>Eukaryota</taxon>
        <taxon>Fungi</taxon>
        <taxon>Dikarya</taxon>
        <taxon>Basidiomycota</taxon>
        <taxon>Agaricomycotina</taxon>
        <taxon>Agaricomycetes</taxon>
        <taxon>Polyporales</taxon>
        <taxon>Polyporaceae</taxon>
        <taxon>Ganoderma</taxon>
    </lineage>
</organism>
<name>A0A2S1WBN2_9APHY</name>
<geneLocation type="mitochondrion" evidence="2"/>
<reference evidence="2" key="1">
    <citation type="journal article" date="2019" name="Int. J. Biol. Macromol.">
        <title>The complete mitochondrial genomes of five important medicinal Ganoderma species: Features, evolution, and phylogeny.</title>
        <authorList>
            <person name="Li Q."/>
            <person name="Xiang D."/>
            <person name="Wan Y."/>
            <person name="Wu Q."/>
            <person name="Wu X."/>
            <person name="Ma C."/>
            <person name="Song Y."/>
            <person name="Zhao G."/>
            <person name="Huang W."/>
        </authorList>
    </citation>
    <scope>NUCLEOTIDE SEQUENCE</scope>
</reference>
<sequence>MFIKFFFKINNDIIYIKFFFNLKSIYIKIKIINNNVGSRNVLLIWTISIPKSFGWVQKYAKYIQYPPADSPRIPRVLQTAIVVITCVGNCSIFLIFIKQRIKSSISLKYFMYT</sequence>
<keyword evidence="2" id="KW-0496">Mitochondrion</keyword>
<dbReference type="AlphaFoldDB" id="A0A2S1WBN2"/>
<evidence type="ECO:0000256" key="1">
    <source>
        <dbReference type="SAM" id="Phobius"/>
    </source>
</evidence>
<protein>
    <submittedName>
        <fullName evidence="2">Uncharacterized protein</fullName>
    </submittedName>
</protein>
<dbReference type="GeneID" id="36953390"/>
<dbReference type="EMBL" id="MH252535">
    <property type="protein sequence ID" value="AWJ63984.1"/>
    <property type="molecule type" value="Genomic_DNA"/>
</dbReference>
<keyword evidence="1" id="KW-0472">Membrane</keyword>
<keyword evidence="1" id="KW-0812">Transmembrane</keyword>
<evidence type="ECO:0000313" key="2">
    <source>
        <dbReference type="EMBL" id="AWJ63984.1"/>
    </source>
</evidence>
<dbReference type="RefSeq" id="YP_009493189.1">
    <property type="nucleotide sequence ID" value="NC_037938.1"/>
</dbReference>